<dbReference type="Pfam" id="PF00300">
    <property type="entry name" value="His_Phos_1"/>
    <property type="match status" value="2"/>
</dbReference>
<dbReference type="SMART" id="SM00855">
    <property type="entry name" value="PGAM"/>
    <property type="match status" value="1"/>
</dbReference>
<organism evidence="2 3">
    <name type="scientific">Barrientosiimonas humi</name>
    <dbReference type="NCBI Taxonomy" id="999931"/>
    <lineage>
        <taxon>Bacteria</taxon>
        <taxon>Bacillati</taxon>
        <taxon>Actinomycetota</taxon>
        <taxon>Actinomycetes</taxon>
        <taxon>Micrococcales</taxon>
        <taxon>Dermacoccaceae</taxon>
        <taxon>Barrientosiimonas</taxon>
    </lineage>
</organism>
<dbReference type="Gene3D" id="3.40.50.1240">
    <property type="entry name" value="Phosphoglycerate mutase-like"/>
    <property type="match status" value="1"/>
</dbReference>
<dbReference type="InterPro" id="IPR013078">
    <property type="entry name" value="His_Pase_superF_clade-1"/>
</dbReference>
<evidence type="ECO:0000256" key="1">
    <source>
        <dbReference type="ARBA" id="ARBA00022801"/>
    </source>
</evidence>
<protein>
    <submittedName>
        <fullName evidence="2">Broad specificity phosphatase PhoE</fullName>
    </submittedName>
</protein>
<evidence type="ECO:0000313" key="2">
    <source>
        <dbReference type="EMBL" id="TQL34599.1"/>
    </source>
</evidence>
<dbReference type="GO" id="GO:0016787">
    <property type="term" value="F:hydrolase activity"/>
    <property type="evidence" value="ECO:0007669"/>
    <property type="project" value="UniProtKB-KW"/>
</dbReference>
<reference evidence="2 3" key="1">
    <citation type="submission" date="2019-06" db="EMBL/GenBank/DDBJ databases">
        <title>Sequencing the genomes of 1000 actinobacteria strains.</title>
        <authorList>
            <person name="Klenk H.-P."/>
        </authorList>
    </citation>
    <scope>NUCLEOTIDE SEQUENCE [LARGE SCALE GENOMIC DNA]</scope>
    <source>
        <strain evidence="2 3">DSM 24617</strain>
    </source>
</reference>
<dbReference type="EMBL" id="VFOK01000001">
    <property type="protein sequence ID" value="TQL34599.1"/>
    <property type="molecule type" value="Genomic_DNA"/>
</dbReference>
<dbReference type="RefSeq" id="WP_142006973.1">
    <property type="nucleotide sequence ID" value="NZ_CAJTBP010000001.1"/>
</dbReference>
<dbReference type="PANTHER" id="PTHR20935:SF0">
    <property type="entry name" value="SERINE_THREONINE-PROTEIN PHOSPHATASE PGAM5, MITOCHONDRIAL"/>
    <property type="match status" value="1"/>
</dbReference>
<dbReference type="PANTHER" id="PTHR20935">
    <property type="entry name" value="PHOSPHOGLYCERATE MUTASE-RELATED"/>
    <property type="match status" value="1"/>
</dbReference>
<dbReference type="InterPro" id="IPR051021">
    <property type="entry name" value="Mito_Ser/Thr_phosphatase"/>
</dbReference>
<dbReference type="SUPFAM" id="SSF53254">
    <property type="entry name" value="Phosphoglycerate mutase-like"/>
    <property type="match status" value="1"/>
</dbReference>
<dbReference type="OrthoDB" id="280692at2"/>
<dbReference type="InterPro" id="IPR029033">
    <property type="entry name" value="His_PPase_superfam"/>
</dbReference>
<gene>
    <name evidence="2" type="ORF">FB554_2775</name>
</gene>
<sequence length="230" mass="25530">MDPRSLLLVRHGQASFGKQDYDQLSPSGHRQARLLGADLARRGLRPDRIVCGGMKRHAQTVAEIVVGAEWEDLETEVDGRWNELDHVDVIQAYRPAYRHNLLLKADMVRTLRPRAAFESMFEQALRRWAGGQHDADYRESFGAFRERVDAAFDATVEATTGRTLVVTSAGCVSQIAARLTAAGSLDAWKEFALSISNTSVSRVALGKERARLQTFNEVSHLDAAGLVTLR</sequence>
<comment type="caution">
    <text evidence="2">The sequence shown here is derived from an EMBL/GenBank/DDBJ whole genome shotgun (WGS) entry which is preliminary data.</text>
</comment>
<dbReference type="Proteomes" id="UP000318336">
    <property type="component" value="Unassembled WGS sequence"/>
</dbReference>
<dbReference type="AlphaFoldDB" id="A0A542XFK2"/>
<accession>A0A542XFK2</accession>
<evidence type="ECO:0000313" key="3">
    <source>
        <dbReference type="Proteomes" id="UP000318336"/>
    </source>
</evidence>
<keyword evidence="3" id="KW-1185">Reference proteome</keyword>
<dbReference type="CDD" id="cd07067">
    <property type="entry name" value="HP_PGM_like"/>
    <property type="match status" value="1"/>
</dbReference>
<keyword evidence="1" id="KW-0378">Hydrolase</keyword>
<proteinExistence type="predicted"/>
<name>A0A542XFK2_9MICO</name>